<keyword evidence="2" id="KW-1185">Reference proteome</keyword>
<sequence>MILITSGAYVGHEIAAELGRLPTAFLPVGNRRLFAVQIELLKESGEEIVLSLPEDYALPEHDQAFLDRLGVRVLRVQPTVSLAESLQYCLSQLLPLDGPFRILHGDTLILDIPFGEDDVFSKGMTDAYYSWAEFREDAGGIRFIEGLPNGGFNREVLSGYFSFSSPYALLRALSGSRGNFIDALNRYAASHRLHPLETGKWFDFGHLQTYYRSKAMLTTERAFNSLMITSRTVTKSGRNPAKIEAEAGWFGAVPPALRLYLPAMLESAKGEGAFYQLEYLYLSSLSELFVFGDLPPFLWENIFASCDEFLTQARAAKPGAGDAAATDGLYLDKTLERLERFSRENGVDLDREWRINGRPVPGLSRMAELAASAIPPVTDKDLGVMHGDFHFANILYDFRHGIIKALDPRGLTADGRFCVHGDLRYDVAKLHHSVVGRYDFIKADRFACRDHGGHALSLTLPGSERLDRVEALFKERTFGGYTLEGASSQAVCVLLFLSMLPLHADRPGHQLALLANGLRLFADMDALHVAAPPKGVAPLAVGRDPLSGFVR</sequence>
<dbReference type="AlphaFoldDB" id="A0A6I6JA72"/>
<evidence type="ECO:0000313" key="1">
    <source>
        <dbReference type="EMBL" id="QGY39575.1"/>
    </source>
</evidence>
<protein>
    <submittedName>
        <fullName evidence="1">Capsular biosynthesis protein</fullName>
    </submittedName>
</protein>
<organism evidence="1 2">
    <name type="scientific">Pseudodesulfovibrio cashew</name>
    <dbReference type="NCBI Taxonomy" id="2678688"/>
    <lineage>
        <taxon>Bacteria</taxon>
        <taxon>Pseudomonadati</taxon>
        <taxon>Thermodesulfobacteriota</taxon>
        <taxon>Desulfovibrionia</taxon>
        <taxon>Desulfovibrionales</taxon>
        <taxon>Desulfovibrionaceae</taxon>
    </lineage>
</organism>
<reference evidence="1 2" key="1">
    <citation type="submission" date="2019-11" db="EMBL/GenBank/DDBJ databases">
        <authorList>
            <person name="Zheng R.K."/>
            <person name="Sun C.M."/>
        </authorList>
    </citation>
    <scope>NUCLEOTIDE SEQUENCE [LARGE SCALE GENOMIC DNA]</scope>
    <source>
        <strain evidence="1 2">SRB007</strain>
    </source>
</reference>
<name>A0A6I6JA72_9BACT</name>
<proteinExistence type="predicted"/>
<gene>
    <name evidence="1" type="ORF">GM415_05395</name>
</gene>
<dbReference type="InterPro" id="IPR029044">
    <property type="entry name" value="Nucleotide-diphossugar_trans"/>
</dbReference>
<accession>A0A6I6JA72</accession>
<dbReference type="Gene3D" id="3.90.1200.10">
    <property type="match status" value="1"/>
</dbReference>
<dbReference type="InterPro" id="IPR011009">
    <property type="entry name" value="Kinase-like_dom_sf"/>
</dbReference>
<dbReference type="RefSeq" id="WP_158946801.1">
    <property type="nucleotide sequence ID" value="NZ_CP046400.1"/>
</dbReference>
<dbReference type="SUPFAM" id="SSF56112">
    <property type="entry name" value="Protein kinase-like (PK-like)"/>
    <property type="match status" value="1"/>
</dbReference>
<evidence type="ECO:0000313" key="2">
    <source>
        <dbReference type="Proteomes" id="UP000428328"/>
    </source>
</evidence>
<dbReference type="EMBL" id="CP046400">
    <property type="protein sequence ID" value="QGY39575.1"/>
    <property type="molecule type" value="Genomic_DNA"/>
</dbReference>
<dbReference type="Gene3D" id="3.90.550.10">
    <property type="entry name" value="Spore Coat Polysaccharide Biosynthesis Protein SpsA, Chain A"/>
    <property type="match status" value="1"/>
</dbReference>
<dbReference type="KEGG" id="psel:GM415_05395"/>
<dbReference type="Proteomes" id="UP000428328">
    <property type="component" value="Chromosome"/>
</dbReference>
<dbReference type="SUPFAM" id="SSF53448">
    <property type="entry name" value="Nucleotide-diphospho-sugar transferases"/>
    <property type="match status" value="1"/>
</dbReference>